<evidence type="ECO:0000256" key="5">
    <source>
        <dbReference type="ARBA" id="ARBA00022676"/>
    </source>
</evidence>
<dbReference type="GO" id="GO:0005978">
    <property type="term" value="P:glycogen biosynthetic process"/>
    <property type="evidence" value="ECO:0007669"/>
    <property type="project" value="UniProtKB-UniRule"/>
</dbReference>
<evidence type="ECO:0000256" key="6">
    <source>
        <dbReference type="ARBA" id="ARBA00022679"/>
    </source>
</evidence>
<dbReference type="EC" id="2.4.1.21" evidence="8"/>
<dbReference type="Pfam" id="PF08323">
    <property type="entry name" value="Glyco_transf_5"/>
    <property type="match status" value="1"/>
</dbReference>
<evidence type="ECO:0000313" key="11">
    <source>
        <dbReference type="EMBL" id="TWT66080.1"/>
    </source>
</evidence>
<accession>A0A5C5XT46</accession>
<dbReference type="CDD" id="cd03791">
    <property type="entry name" value="GT5_Glycogen_synthase_DULL1-like"/>
    <property type="match status" value="1"/>
</dbReference>
<feature type="binding site" evidence="8">
    <location>
        <position position="23"/>
    </location>
    <ligand>
        <name>ADP-alpha-D-glucose</name>
        <dbReference type="ChEBI" id="CHEBI:57498"/>
    </ligand>
</feature>
<dbReference type="InterPro" id="IPR011835">
    <property type="entry name" value="GS/SS"/>
</dbReference>
<feature type="domain" description="Starch synthase catalytic" evidence="10">
    <location>
        <begin position="10"/>
        <end position="255"/>
    </location>
</feature>
<evidence type="ECO:0000259" key="10">
    <source>
        <dbReference type="Pfam" id="PF08323"/>
    </source>
</evidence>
<evidence type="ECO:0000256" key="7">
    <source>
        <dbReference type="ARBA" id="ARBA00023056"/>
    </source>
</evidence>
<evidence type="ECO:0000256" key="3">
    <source>
        <dbReference type="ARBA" id="ARBA00004964"/>
    </source>
</evidence>
<dbReference type="InterPro" id="IPR013534">
    <property type="entry name" value="Starch_synth_cat_dom"/>
</dbReference>
<protein>
    <recommendedName>
        <fullName evidence="8">Glycogen synthase</fullName>
        <ecNumber evidence="8">2.4.1.21</ecNumber>
    </recommendedName>
    <alternativeName>
        <fullName evidence="8">Starch [bacterial glycogen] synthase</fullName>
    </alternativeName>
</protein>
<dbReference type="Proteomes" id="UP000318053">
    <property type="component" value="Unassembled WGS sequence"/>
</dbReference>
<dbReference type="Pfam" id="PF00534">
    <property type="entry name" value="Glycos_transf_1"/>
    <property type="match status" value="1"/>
</dbReference>
<keyword evidence="12" id="KW-1185">Reference proteome</keyword>
<evidence type="ECO:0000256" key="4">
    <source>
        <dbReference type="ARBA" id="ARBA00010281"/>
    </source>
</evidence>
<evidence type="ECO:0000256" key="1">
    <source>
        <dbReference type="ARBA" id="ARBA00001478"/>
    </source>
</evidence>
<comment type="catalytic activity">
    <reaction evidence="1 8">
        <text>[(1-&gt;4)-alpha-D-glucosyl](n) + ADP-alpha-D-glucose = [(1-&gt;4)-alpha-D-glucosyl](n+1) + ADP + H(+)</text>
        <dbReference type="Rhea" id="RHEA:18189"/>
        <dbReference type="Rhea" id="RHEA-COMP:9584"/>
        <dbReference type="Rhea" id="RHEA-COMP:9587"/>
        <dbReference type="ChEBI" id="CHEBI:15378"/>
        <dbReference type="ChEBI" id="CHEBI:15444"/>
        <dbReference type="ChEBI" id="CHEBI:57498"/>
        <dbReference type="ChEBI" id="CHEBI:456216"/>
        <dbReference type="EC" id="2.4.1.21"/>
    </reaction>
</comment>
<dbReference type="UniPathway" id="UPA00164"/>
<evidence type="ECO:0000259" key="9">
    <source>
        <dbReference type="Pfam" id="PF00534"/>
    </source>
</evidence>
<keyword evidence="7 8" id="KW-0320">Glycogen biosynthesis</keyword>
<gene>
    <name evidence="8 11" type="primary">glgA</name>
    <name evidence="11" type="ORF">CA85_29420</name>
</gene>
<dbReference type="EMBL" id="SJPK01000006">
    <property type="protein sequence ID" value="TWT66080.1"/>
    <property type="molecule type" value="Genomic_DNA"/>
</dbReference>
<dbReference type="NCBIfam" id="TIGR02095">
    <property type="entry name" value="glgA"/>
    <property type="match status" value="1"/>
</dbReference>
<evidence type="ECO:0000313" key="12">
    <source>
        <dbReference type="Proteomes" id="UP000318053"/>
    </source>
</evidence>
<dbReference type="HAMAP" id="MF_00484">
    <property type="entry name" value="Glycogen_synth"/>
    <property type="match status" value="1"/>
</dbReference>
<dbReference type="AlphaFoldDB" id="A0A5C5XT46"/>
<name>A0A5C5XT46_9BACT</name>
<organism evidence="11 12">
    <name type="scientific">Allorhodopirellula solitaria</name>
    <dbReference type="NCBI Taxonomy" id="2527987"/>
    <lineage>
        <taxon>Bacteria</taxon>
        <taxon>Pseudomonadati</taxon>
        <taxon>Planctomycetota</taxon>
        <taxon>Planctomycetia</taxon>
        <taxon>Pirellulales</taxon>
        <taxon>Pirellulaceae</taxon>
        <taxon>Allorhodopirellula</taxon>
    </lineage>
</organism>
<dbReference type="PANTHER" id="PTHR45825:SF11">
    <property type="entry name" value="ALPHA AMYLASE DOMAIN-CONTAINING PROTEIN"/>
    <property type="match status" value="1"/>
</dbReference>
<keyword evidence="5 8" id="KW-0328">Glycosyltransferase</keyword>
<evidence type="ECO:0000256" key="2">
    <source>
        <dbReference type="ARBA" id="ARBA00002764"/>
    </source>
</evidence>
<keyword evidence="6 8" id="KW-0808">Transferase</keyword>
<feature type="domain" description="Glycosyl transferase family 1" evidence="9">
    <location>
        <begin position="312"/>
        <end position="465"/>
    </location>
</feature>
<sequence length="517" mass="57022">MADSQVLKLNIVYLTTEAVPFAKTGGLADVCGKLPSVVAQSGHDCAVIMPAFDSIVRSGMPLEQTDMSFAIEMPGDRIVGGRVLRSHLPGGDVPVYFVDQPQYFSRPSLYGDKHGDYRDNAERFIFFCRAAMEVMKRMDQPVDLVQCNDWQTALIPALIQSDTNGAHGDERLPADTPTVLSIHNLAYQGSFPAEDFEATGLPWEQFRSESFEYYGGLNFLKTGIVTADHVCTVSPTYADEIKTPLHGCGLDPILRSMGDRVSGIINGIDTDIWNPATDPHLARNYDVRTWEQDKQENKLALQSELGLPSNPHVPLIGLVGRLADQKGWDLILPVIREHLREKRPTQWAILGSGDPAIESELAWLASENPDQLAAHIGFSDALAHRIEASSDLFVMPSRYEPCGLNQLYSLRYGTVCVVTKTGGLADTIVDTNAESIANDTATGFHLRAYDAAALEQAIGEALRVRFHEKEIWKNIVERGMRCDWSWGASASQYVELYAKTISLKHSPSESSDALARQ</sequence>
<dbReference type="SUPFAM" id="SSF53756">
    <property type="entry name" value="UDP-Glycosyltransferase/glycogen phosphorylase"/>
    <property type="match status" value="1"/>
</dbReference>
<comment type="caution">
    <text evidence="11">The sequence shown here is derived from an EMBL/GenBank/DDBJ whole genome shotgun (WGS) entry which is preliminary data.</text>
</comment>
<evidence type="ECO:0000256" key="8">
    <source>
        <dbReference type="HAMAP-Rule" id="MF_00484"/>
    </source>
</evidence>
<dbReference type="GO" id="GO:0009011">
    <property type="term" value="F:alpha-1,4-glucan glucosyltransferase (ADP-glucose donor) activity"/>
    <property type="evidence" value="ECO:0007669"/>
    <property type="project" value="UniProtKB-UniRule"/>
</dbReference>
<reference evidence="11 12" key="1">
    <citation type="submission" date="2019-02" db="EMBL/GenBank/DDBJ databases">
        <title>Deep-cultivation of Planctomycetes and their phenomic and genomic characterization uncovers novel biology.</title>
        <authorList>
            <person name="Wiegand S."/>
            <person name="Jogler M."/>
            <person name="Boedeker C."/>
            <person name="Pinto D."/>
            <person name="Vollmers J."/>
            <person name="Rivas-Marin E."/>
            <person name="Kohn T."/>
            <person name="Peeters S.H."/>
            <person name="Heuer A."/>
            <person name="Rast P."/>
            <person name="Oberbeckmann S."/>
            <person name="Bunk B."/>
            <person name="Jeske O."/>
            <person name="Meyerdierks A."/>
            <person name="Storesund J.E."/>
            <person name="Kallscheuer N."/>
            <person name="Luecker S."/>
            <person name="Lage O.M."/>
            <person name="Pohl T."/>
            <person name="Merkel B.J."/>
            <person name="Hornburger P."/>
            <person name="Mueller R.-W."/>
            <person name="Bruemmer F."/>
            <person name="Labrenz M."/>
            <person name="Spormann A.M."/>
            <person name="Op Den Camp H."/>
            <person name="Overmann J."/>
            <person name="Amann R."/>
            <person name="Jetten M.S.M."/>
            <person name="Mascher T."/>
            <person name="Medema M.H."/>
            <person name="Devos D.P."/>
            <person name="Kaster A.-K."/>
            <person name="Ovreas L."/>
            <person name="Rohde M."/>
            <person name="Galperin M.Y."/>
            <person name="Jogler C."/>
        </authorList>
    </citation>
    <scope>NUCLEOTIDE SEQUENCE [LARGE SCALE GENOMIC DNA]</scope>
    <source>
        <strain evidence="11 12">CA85</strain>
    </source>
</reference>
<comment type="pathway">
    <text evidence="3 8">Glycan biosynthesis; glycogen biosynthesis.</text>
</comment>
<proteinExistence type="inferred from homology"/>
<comment type="similarity">
    <text evidence="4 8">Belongs to the glycosyltransferase 1 family. Bacterial/plant glycogen synthase subfamily.</text>
</comment>
<dbReference type="NCBIfam" id="NF001899">
    <property type="entry name" value="PRK00654.1-2"/>
    <property type="match status" value="1"/>
</dbReference>
<dbReference type="Gene3D" id="3.40.50.2000">
    <property type="entry name" value="Glycogen Phosphorylase B"/>
    <property type="match status" value="2"/>
</dbReference>
<dbReference type="PANTHER" id="PTHR45825">
    <property type="entry name" value="GRANULE-BOUND STARCH SYNTHASE 1, CHLOROPLASTIC/AMYLOPLASTIC"/>
    <property type="match status" value="1"/>
</dbReference>
<dbReference type="GO" id="GO:0004373">
    <property type="term" value="F:alpha-1,4-glucan glucosyltransferase (UDP-glucose donor) activity"/>
    <property type="evidence" value="ECO:0007669"/>
    <property type="project" value="InterPro"/>
</dbReference>
<comment type="function">
    <text evidence="2 8">Synthesizes alpha-1,4-glucan chains using ADP-glucose.</text>
</comment>
<dbReference type="InterPro" id="IPR001296">
    <property type="entry name" value="Glyco_trans_1"/>
</dbReference>